<comment type="similarity">
    <text evidence="8">Belongs to the TRAP transporter small permease family.</text>
</comment>
<feature type="domain" description="Tripartite ATP-independent periplasmic transporters DctQ component" evidence="10">
    <location>
        <begin position="24"/>
        <end position="154"/>
    </location>
</feature>
<feature type="transmembrane region" description="Helical" evidence="9">
    <location>
        <begin position="48"/>
        <end position="66"/>
    </location>
</feature>
<dbReference type="Pfam" id="PF04290">
    <property type="entry name" value="DctQ"/>
    <property type="match status" value="1"/>
</dbReference>
<dbReference type="Proteomes" id="UP000568839">
    <property type="component" value="Unassembled WGS sequence"/>
</dbReference>
<dbReference type="GO" id="GO:0005886">
    <property type="term" value="C:plasma membrane"/>
    <property type="evidence" value="ECO:0007669"/>
    <property type="project" value="UniProtKB-SubCell"/>
</dbReference>
<dbReference type="GO" id="GO:0015740">
    <property type="term" value="P:C4-dicarboxylate transport"/>
    <property type="evidence" value="ECO:0007669"/>
    <property type="project" value="TreeGrafter"/>
</dbReference>
<evidence type="ECO:0000313" key="11">
    <source>
        <dbReference type="EMBL" id="MBB6451538.1"/>
    </source>
</evidence>
<dbReference type="RefSeq" id="WP_184405869.1">
    <property type="nucleotide sequence ID" value="NZ_JACHHJ010000008.1"/>
</dbReference>
<dbReference type="EMBL" id="JACHHJ010000008">
    <property type="protein sequence ID" value="MBB6451538.1"/>
    <property type="molecule type" value="Genomic_DNA"/>
</dbReference>
<evidence type="ECO:0000256" key="3">
    <source>
        <dbReference type="ARBA" id="ARBA00022475"/>
    </source>
</evidence>
<gene>
    <name evidence="11" type="ORF">HNR44_003551</name>
</gene>
<dbReference type="AlphaFoldDB" id="A0A841Q2U6"/>
<keyword evidence="6 9" id="KW-1133">Transmembrane helix</keyword>
<dbReference type="GO" id="GO:0022857">
    <property type="term" value="F:transmembrane transporter activity"/>
    <property type="evidence" value="ECO:0007669"/>
    <property type="project" value="TreeGrafter"/>
</dbReference>
<dbReference type="InterPro" id="IPR007387">
    <property type="entry name" value="TRAP_DctQ"/>
</dbReference>
<comment type="caution">
    <text evidence="11">The sequence shown here is derived from an EMBL/GenBank/DDBJ whole genome shotgun (WGS) entry which is preliminary data.</text>
</comment>
<reference evidence="11 12" key="1">
    <citation type="submission" date="2020-08" db="EMBL/GenBank/DDBJ databases">
        <title>Genomic Encyclopedia of Type Strains, Phase IV (KMG-IV): sequencing the most valuable type-strain genomes for metagenomic binning, comparative biology and taxonomic classification.</title>
        <authorList>
            <person name="Goeker M."/>
        </authorList>
    </citation>
    <scope>NUCLEOTIDE SEQUENCE [LARGE SCALE GENOMIC DNA]</scope>
    <source>
        <strain evidence="11 12">DSM 21769</strain>
    </source>
</reference>
<name>A0A841Q2U6_9BACL</name>
<evidence type="ECO:0000256" key="5">
    <source>
        <dbReference type="ARBA" id="ARBA00022692"/>
    </source>
</evidence>
<sequence>MIRALDNMFEKVERWSISSAIILMALVLIGNVISRLVFNVTWTFAEEVGQMLIIIITFIGLSHVARRGRHIRMSAIMELLPYKVQKVMMACITILTSVLLFFLTYVSGSYTVTMFDLDRVTPALRIPLYIMIAVMTFGFFMAGIQYLRTFIRNLKYEGIHEGTESIEGENE</sequence>
<evidence type="ECO:0000259" key="10">
    <source>
        <dbReference type="Pfam" id="PF04290"/>
    </source>
</evidence>
<dbReference type="PANTHER" id="PTHR35011:SF2">
    <property type="entry name" value="2,3-DIKETO-L-GULONATE TRAP TRANSPORTER SMALL PERMEASE PROTEIN YIAM"/>
    <property type="match status" value="1"/>
</dbReference>
<feature type="transmembrane region" description="Helical" evidence="9">
    <location>
        <begin position="87"/>
        <end position="106"/>
    </location>
</feature>
<keyword evidence="2" id="KW-0813">Transport</keyword>
<keyword evidence="3" id="KW-1003">Cell membrane</keyword>
<evidence type="ECO:0000256" key="4">
    <source>
        <dbReference type="ARBA" id="ARBA00022519"/>
    </source>
</evidence>
<keyword evidence="7 9" id="KW-0472">Membrane</keyword>
<evidence type="ECO:0000313" key="12">
    <source>
        <dbReference type="Proteomes" id="UP000568839"/>
    </source>
</evidence>
<dbReference type="InterPro" id="IPR055348">
    <property type="entry name" value="DctQ"/>
</dbReference>
<feature type="transmembrane region" description="Helical" evidence="9">
    <location>
        <begin position="21"/>
        <end position="42"/>
    </location>
</feature>
<evidence type="ECO:0000256" key="9">
    <source>
        <dbReference type="SAM" id="Phobius"/>
    </source>
</evidence>
<keyword evidence="12" id="KW-1185">Reference proteome</keyword>
<proteinExistence type="inferred from homology"/>
<keyword evidence="4" id="KW-0997">Cell inner membrane</keyword>
<evidence type="ECO:0000256" key="7">
    <source>
        <dbReference type="ARBA" id="ARBA00023136"/>
    </source>
</evidence>
<protein>
    <submittedName>
        <fullName evidence="11">TRAP-type C4-dicarboxylate transport system permease small subunit</fullName>
    </submittedName>
</protein>
<keyword evidence="5 9" id="KW-0812">Transmembrane</keyword>
<evidence type="ECO:0000256" key="6">
    <source>
        <dbReference type="ARBA" id="ARBA00022989"/>
    </source>
</evidence>
<dbReference type="PANTHER" id="PTHR35011">
    <property type="entry name" value="2,3-DIKETO-L-GULONATE TRAP TRANSPORTER SMALL PERMEASE PROTEIN YIAM"/>
    <property type="match status" value="1"/>
</dbReference>
<evidence type="ECO:0000256" key="2">
    <source>
        <dbReference type="ARBA" id="ARBA00022448"/>
    </source>
</evidence>
<organism evidence="11 12">
    <name type="scientific">Geomicrobium halophilum</name>
    <dbReference type="NCBI Taxonomy" id="549000"/>
    <lineage>
        <taxon>Bacteria</taxon>
        <taxon>Bacillati</taxon>
        <taxon>Bacillota</taxon>
        <taxon>Bacilli</taxon>
        <taxon>Bacillales</taxon>
        <taxon>Geomicrobium</taxon>
    </lineage>
</organism>
<evidence type="ECO:0000256" key="8">
    <source>
        <dbReference type="ARBA" id="ARBA00038436"/>
    </source>
</evidence>
<feature type="transmembrane region" description="Helical" evidence="9">
    <location>
        <begin position="126"/>
        <end position="147"/>
    </location>
</feature>
<comment type="subcellular location">
    <subcellularLocation>
        <location evidence="1">Cell inner membrane</location>
        <topology evidence="1">Multi-pass membrane protein</topology>
    </subcellularLocation>
</comment>
<accession>A0A841Q2U6</accession>
<evidence type="ECO:0000256" key="1">
    <source>
        <dbReference type="ARBA" id="ARBA00004429"/>
    </source>
</evidence>